<reference evidence="3 4" key="1">
    <citation type="submission" date="2020-07" db="EMBL/GenBank/DDBJ databases">
        <title>Sequencing the genomes of 1000 actinobacteria strains.</title>
        <authorList>
            <person name="Klenk H.-P."/>
        </authorList>
    </citation>
    <scope>NUCLEOTIDE SEQUENCE [LARGE SCALE GENOMIC DNA]</scope>
    <source>
        <strain evidence="3 4">DSM 45772</strain>
    </source>
</reference>
<gene>
    <name evidence="3" type="ORF">BJ983_002955</name>
</gene>
<comment type="caution">
    <text evidence="3">The sequence shown here is derived from an EMBL/GenBank/DDBJ whole genome shotgun (WGS) entry which is preliminary data.</text>
</comment>
<dbReference type="EMBL" id="JACCBN010000001">
    <property type="protein sequence ID" value="NYD36853.1"/>
    <property type="molecule type" value="Genomic_DNA"/>
</dbReference>
<sequence>MKISGGVAAVLTAAAIVMAASGCSSGTTDGRALCSALDGGMVPGVALGALPQAQTDPVAAMSRARDLIRSECPQHEPAAVAYDTYLAPPAPVVAPPAAPAAVAPTTTTRPTSTSKPRATTTAPVRPKTRDAADAESDRLKSCMVKTGQTEAQCRGGRGESKAVTDSRAVGGGLAACIDQTGMTEAQCRAASARGEGG</sequence>
<feature type="region of interest" description="Disordered" evidence="1">
    <location>
        <begin position="97"/>
        <end position="139"/>
    </location>
</feature>
<evidence type="ECO:0000256" key="2">
    <source>
        <dbReference type="SAM" id="SignalP"/>
    </source>
</evidence>
<evidence type="ECO:0008006" key="5">
    <source>
        <dbReference type="Google" id="ProtNLM"/>
    </source>
</evidence>
<accession>A0A7Y9DWJ9</accession>
<dbReference type="RefSeq" id="WP_179794476.1">
    <property type="nucleotide sequence ID" value="NZ_BAABHP010000021.1"/>
</dbReference>
<organism evidence="3 4">
    <name type="scientific">Actinomycetospora corticicola</name>
    <dbReference type="NCBI Taxonomy" id="663602"/>
    <lineage>
        <taxon>Bacteria</taxon>
        <taxon>Bacillati</taxon>
        <taxon>Actinomycetota</taxon>
        <taxon>Actinomycetes</taxon>
        <taxon>Pseudonocardiales</taxon>
        <taxon>Pseudonocardiaceae</taxon>
        <taxon>Actinomycetospora</taxon>
    </lineage>
</organism>
<feature type="compositionally biased region" description="Basic and acidic residues" evidence="1">
    <location>
        <begin position="127"/>
        <end position="139"/>
    </location>
</feature>
<feature type="chain" id="PRO_5030847199" description="Secreted protein" evidence="2">
    <location>
        <begin position="20"/>
        <end position="197"/>
    </location>
</feature>
<dbReference type="Proteomes" id="UP000535890">
    <property type="component" value="Unassembled WGS sequence"/>
</dbReference>
<protein>
    <recommendedName>
        <fullName evidence="5">Secreted protein</fullName>
    </recommendedName>
</protein>
<name>A0A7Y9DWJ9_9PSEU</name>
<evidence type="ECO:0000256" key="1">
    <source>
        <dbReference type="SAM" id="MobiDB-lite"/>
    </source>
</evidence>
<evidence type="ECO:0000313" key="3">
    <source>
        <dbReference type="EMBL" id="NYD36853.1"/>
    </source>
</evidence>
<proteinExistence type="predicted"/>
<dbReference type="AlphaFoldDB" id="A0A7Y9DWJ9"/>
<keyword evidence="4" id="KW-1185">Reference proteome</keyword>
<dbReference type="PROSITE" id="PS51257">
    <property type="entry name" value="PROKAR_LIPOPROTEIN"/>
    <property type="match status" value="1"/>
</dbReference>
<feature type="signal peptide" evidence="2">
    <location>
        <begin position="1"/>
        <end position="19"/>
    </location>
</feature>
<keyword evidence="2" id="KW-0732">Signal</keyword>
<evidence type="ECO:0000313" key="4">
    <source>
        <dbReference type="Proteomes" id="UP000535890"/>
    </source>
</evidence>
<feature type="compositionally biased region" description="Low complexity" evidence="1">
    <location>
        <begin position="99"/>
        <end position="123"/>
    </location>
</feature>